<feature type="binding site" evidence="2">
    <location>
        <position position="171"/>
    </location>
    <ligand>
        <name>Co(2+)</name>
        <dbReference type="ChEBI" id="CHEBI:48828"/>
    </ligand>
</feature>
<gene>
    <name evidence="3" type="ORF">DENIS_1995</name>
</gene>
<evidence type="ECO:0000256" key="1">
    <source>
        <dbReference type="PIRSR" id="PIRSR033579-1"/>
    </source>
</evidence>
<keyword evidence="2" id="KW-0479">Metal-binding</keyword>
<dbReference type="SUPFAM" id="SSF53800">
    <property type="entry name" value="Chelatase"/>
    <property type="match status" value="1"/>
</dbReference>
<dbReference type="InterPro" id="IPR010388">
    <property type="entry name" value="Anaerobic_Co-chelatase"/>
</dbReference>
<comment type="caution">
    <text evidence="3">The sequence shown here is derived from an EMBL/GenBank/DDBJ whole genome shotgun (WGS) entry which is preliminary data.</text>
</comment>
<dbReference type="RefSeq" id="WP_124328373.1">
    <property type="nucleotide sequence ID" value="NZ_BEXT01000001.1"/>
</dbReference>
<keyword evidence="4" id="KW-1185">Reference proteome</keyword>
<proteinExistence type="predicted"/>
<feature type="binding site" evidence="2">
    <location>
        <position position="140"/>
    </location>
    <ligand>
        <name>Co(2+)</name>
        <dbReference type="ChEBI" id="CHEBI:48828"/>
    </ligand>
</feature>
<accession>A0A401FVP9</accession>
<evidence type="ECO:0000313" key="4">
    <source>
        <dbReference type="Proteomes" id="UP000288096"/>
    </source>
</evidence>
<protein>
    <submittedName>
        <fullName evidence="3">Sirohydrochlorin cobaltochelatase</fullName>
    </submittedName>
</protein>
<dbReference type="Pfam" id="PF06180">
    <property type="entry name" value="CbiK"/>
    <property type="match status" value="1"/>
</dbReference>
<dbReference type="CDD" id="cd03413">
    <property type="entry name" value="CbiK_C"/>
    <property type="match status" value="1"/>
</dbReference>
<feature type="active site" description="Proton acceptor" evidence="1">
    <location>
        <position position="140"/>
    </location>
</feature>
<evidence type="ECO:0000256" key="2">
    <source>
        <dbReference type="PIRSR" id="PIRSR033579-3"/>
    </source>
</evidence>
<dbReference type="AlphaFoldDB" id="A0A401FVP9"/>
<dbReference type="GO" id="GO:0019251">
    <property type="term" value="P:anaerobic cobalamin biosynthetic process"/>
    <property type="evidence" value="ECO:0007669"/>
    <property type="project" value="InterPro"/>
</dbReference>
<dbReference type="PIRSF" id="PIRSF033579">
    <property type="entry name" value="Anaer_Co_chel"/>
    <property type="match status" value="1"/>
</dbReference>
<sequence length="256" mass="29120">MKTPIVLAAFGTTTRAMDTYSFIDRICAERFPEHPIYWAFSSRIVKERSSGRKNDIRMQHPCQVLSELKQEGYDWAVVQSLHLMCGHEFFRLLEEVRECDIRTSMGLPLLNQPEDYYEIADIFIREFSTDDDEALVLVGHGTDHPGWCSYVALDHICRRKAPAGLYVGVVEHGHPTMDSVIRELKRAGYKRARLVPFLLVAGMHFAKDMSGAGDSWKRAFEAAGISVSLEDRGIGFNRSVIRLFCQHIEDALEVIP</sequence>
<dbReference type="GO" id="GO:0046872">
    <property type="term" value="F:metal ion binding"/>
    <property type="evidence" value="ECO:0007669"/>
    <property type="project" value="UniProtKB-KW"/>
</dbReference>
<organism evidence="3 4">
    <name type="scientific">Desulfonema ishimotonii</name>
    <dbReference type="NCBI Taxonomy" id="45657"/>
    <lineage>
        <taxon>Bacteria</taxon>
        <taxon>Pseudomonadati</taxon>
        <taxon>Thermodesulfobacteriota</taxon>
        <taxon>Desulfobacteria</taxon>
        <taxon>Desulfobacterales</taxon>
        <taxon>Desulfococcaceae</taxon>
        <taxon>Desulfonema</taxon>
    </lineage>
</organism>
<feature type="binding site" evidence="2">
    <location>
        <position position="204"/>
    </location>
    <ligand>
        <name>Co(2+)</name>
        <dbReference type="ChEBI" id="CHEBI:48828"/>
    </ligand>
</feature>
<dbReference type="Proteomes" id="UP000288096">
    <property type="component" value="Unassembled WGS sequence"/>
</dbReference>
<name>A0A401FVP9_9BACT</name>
<reference evidence="4" key="2">
    <citation type="submission" date="2019-01" db="EMBL/GenBank/DDBJ databases">
        <title>Genome sequence of Desulfonema ishimotonii strain Tokyo 01.</title>
        <authorList>
            <person name="Fukui M."/>
        </authorList>
    </citation>
    <scope>NUCLEOTIDE SEQUENCE [LARGE SCALE GENOMIC DNA]</scope>
    <source>
        <strain evidence="4">Tokyo 01</strain>
    </source>
</reference>
<dbReference type="OrthoDB" id="9770331at2"/>
<evidence type="ECO:0000313" key="3">
    <source>
        <dbReference type="EMBL" id="GBC61035.1"/>
    </source>
</evidence>
<keyword evidence="2" id="KW-0170">Cobalt</keyword>
<reference evidence="4" key="1">
    <citation type="submission" date="2017-11" db="EMBL/GenBank/DDBJ databases">
        <authorList>
            <person name="Watanabe M."/>
            <person name="Kojima H."/>
        </authorList>
    </citation>
    <scope>NUCLEOTIDE SEQUENCE [LARGE SCALE GENOMIC DNA]</scope>
    <source>
        <strain evidence="4">Tokyo 01</strain>
    </source>
</reference>
<dbReference type="Gene3D" id="3.40.50.1400">
    <property type="match status" value="2"/>
</dbReference>
<dbReference type="EMBL" id="BEXT01000001">
    <property type="protein sequence ID" value="GBC61035.1"/>
    <property type="molecule type" value="Genomic_DNA"/>
</dbReference>
<dbReference type="GO" id="GO:0016852">
    <property type="term" value="F:sirohydrochlorin cobaltochelatase activity"/>
    <property type="evidence" value="ECO:0007669"/>
    <property type="project" value="InterPro"/>
</dbReference>